<organism evidence="3 4">
    <name type="scientific">Ophiocordyceps polyrhachis-furcata BCC 54312</name>
    <dbReference type="NCBI Taxonomy" id="1330021"/>
    <lineage>
        <taxon>Eukaryota</taxon>
        <taxon>Fungi</taxon>
        <taxon>Dikarya</taxon>
        <taxon>Ascomycota</taxon>
        <taxon>Pezizomycotina</taxon>
        <taxon>Sordariomycetes</taxon>
        <taxon>Hypocreomycetidae</taxon>
        <taxon>Hypocreales</taxon>
        <taxon>Ophiocordycipitaceae</taxon>
        <taxon>Ophiocordyceps</taxon>
    </lineage>
</organism>
<sequence length="124" mass="13236">MNDGGPTNWVQALLLSVVFLSSFIHLGADRSWILLLGGALKAASRAMSRGFGLGKGRIGLLPLPMTPPLQGLLSTGGAGRRLRRKGLKLYRMFCSNDKSPKQLASQTTNRDVSPQNGPLPIPPS</sequence>
<feature type="transmembrane region" description="Helical" evidence="2">
    <location>
        <begin position="12"/>
        <end position="40"/>
    </location>
</feature>
<protein>
    <submittedName>
        <fullName evidence="3">Uncharacterized protein</fullName>
    </submittedName>
</protein>
<keyword evidence="2" id="KW-1133">Transmembrane helix</keyword>
<dbReference type="EMBL" id="LKCN02000001">
    <property type="protein sequence ID" value="RCI17444.1"/>
    <property type="molecule type" value="Genomic_DNA"/>
</dbReference>
<evidence type="ECO:0000313" key="3">
    <source>
        <dbReference type="EMBL" id="RCI17444.1"/>
    </source>
</evidence>
<reference evidence="3 4" key="1">
    <citation type="journal article" date="2015" name="BMC Genomics">
        <title>Insights from the genome of Ophiocordyceps polyrhachis-furcata to pathogenicity and host specificity in insect fungi.</title>
        <authorList>
            <person name="Wichadakul D."/>
            <person name="Kobmoo N."/>
            <person name="Ingsriswang S."/>
            <person name="Tangphatsornruang S."/>
            <person name="Chantasingh D."/>
            <person name="Luangsa-ard J.J."/>
            <person name="Eurwilaichitr L."/>
        </authorList>
    </citation>
    <scope>NUCLEOTIDE SEQUENCE [LARGE SCALE GENOMIC DNA]</scope>
    <source>
        <strain evidence="3 4">BCC 54312</strain>
    </source>
</reference>
<feature type="compositionally biased region" description="Polar residues" evidence="1">
    <location>
        <begin position="102"/>
        <end position="116"/>
    </location>
</feature>
<evidence type="ECO:0000256" key="2">
    <source>
        <dbReference type="SAM" id="Phobius"/>
    </source>
</evidence>
<evidence type="ECO:0000313" key="4">
    <source>
        <dbReference type="Proteomes" id="UP000253664"/>
    </source>
</evidence>
<feature type="region of interest" description="Disordered" evidence="1">
    <location>
        <begin position="98"/>
        <end position="124"/>
    </location>
</feature>
<proteinExistence type="predicted"/>
<keyword evidence="2" id="KW-0472">Membrane</keyword>
<keyword evidence="2" id="KW-0812">Transmembrane</keyword>
<evidence type="ECO:0000256" key="1">
    <source>
        <dbReference type="SAM" id="MobiDB-lite"/>
    </source>
</evidence>
<dbReference type="AlphaFoldDB" id="A0A367LSL3"/>
<accession>A0A367LSL3</accession>
<gene>
    <name evidence="3" type="ORF">L249_2427</name>
</gene>
<keyword evidence="4" id="KW-1185">Reference proteome</keyword>
<name>A0A367LSL3_9HYPO</name>
<dbReference type="Proteomes" id="UP000253664">
    <property type="component" value="Unassembled WGS sequence"/>
</dbReference>
<comment type="caution">
    <text evidence="3">The sequence shown here is derived from an EMBL/GenBank/DDBJ whole genome shotgun (WGS) entry which is preliminary data.</text>
</comment>